<dbReference type="Gene3D" id="3.40.630.30">
    <property type="match status" value="1"/>
</dbReference>
<dbReference type="PANTHER" id="PTHR43328:SF1">
    <property type="entry name" value="N-ACETYLTRANSFERASE DOMAIN-CONTAINING PROTEIN"/>
    <property type="match status" value="1"/>
</dbReference>
<dbReference type="GO" id="GO:0016747">
    <property type="term" value="F:acyltransferase activity, transferring groups other than amino-acyl groups"/>
    <property type="evidence" value="ECO:0007669"/>
    <property type="project" value="InterPro"/>
</dbReference>
<dbReference type="RefSeq" id="WP_185680267.1">
    <property type="nucleotide sequence ID" value="NZ_JACLAX010000019.1"/>
</dbReference>
<dbReference type="AlphaFoldDB" id="A0A7X1G0L0"/>
<evidence type="ECO:0000313" key="3">
    <source>
        <dbReference type="Proteomes" id="UP000551327"/>
    </source>
</evidence>
<reference evidence="2 3" key="1">
    <citation type="submission" date="2020-08" db="EMBL/GenBank/DDBJ databases">
        <title>The genome sequence of type strain Novosphingobium piscinae KCTC 42194.</title>
        <authorList>
            <person name="Liu Y."/>
        </authorList>
    </citation>
    <scope>NUCLEOTIDE SEQUENCE [LARGE SCALE GENOMIC DNA]</scope>
    <source>
        <strain evidence="2 3">KCTC 42194</strain>
    </source>
</reference>
<keyword evidence="2" id="KW-0808">Transferase</keyword>
<gene>
    <name evidence="2" type="ORF">H7F53_14730</name>
</gene>
<dbReference type="PROSITE" id="PS51186">
    <property type="entry name" value="GNAT"/>
    <property type="match status" value="1"/>
</dbReference>
<protein>
    <submittedName>
        <fullName evidence="2">GNAT family N-acetyltransferase</fullName>
    </submittedName>
</protein>
<organism evidence="2 3">
    <name type="scientific">Novosphingobium piscinae</name>
    <dbReference type="NCBI Taxonomy" id="1507448"/>
    <lineage>
        <taxon>Bacteria</taxon>
        <taxon>Pseudomonadati</taxon>
        <taxon>Pseudomonadota</taxon>
        <taxon>Alphaproteobacteria</taxon>
        <taxon>Sphingomonadales</taxon>
        <taxon>Sphingomonadaceae</taxon>
        <taxon>Novosphingobium</taxon>
    </lineage>
</organism>
<dbReference type="PANTHER" id="PTHR43328">
    <property type="entry name" value="ACETYLTRANSFERASE-RELATED"/>
    <property type="match status" value="1"/>
</dbReference>
<keyword evidence="3" id="KW-1185">Reference proteome</keyword>
<evidence type="ECO:0000313" key="2">
    <source>
        <dbReference type="EMBL" id="MBC2670405.1"/>
    </source>
</evidence>
<feature type="domain" description="N-acetyltransferase" evidence="1">
    <location>
        <begin position="8"/>
        <end position="170"/>
    </location>
</feature>
<dbReference type="SUPFAM" id="SSF55729">
    <property type="entry name" value="Acyl-CoA N-acyltransferases (Nat)"/>
    <property type="match status" value="1"/>
</dbReference>
<dbReference type="Proteomes" id="UP000551327">
    <property type="component" value="Unassembled WGS sequence"/>
</dbReference>
<dbReference type="EMBL" id="JACLAX010000019">
    <property type="protein sequence ID" value="MBC2670405.1"/>
    <property type="molecule type" value="Genomic_DNA"/>
</dbReference>
<accession>A0A7X1G0L0</accession>
<name>A0A7X1G0L0_9SPHN</name>
<dbReference type="InterPro" id="IPR016181">
    <property type="entry name" value="Acyl_CoA_acyltransferase"/>
</dbReference>
<dbReference type="InterPro" id="IPR000182">
    <property type="entry name" value="GNAT_dom"/>
</dbReference>
<evidence type="ECO:0000259" key="1">
    <source>
        <dbReference type="PROSITE" id="PS51186"/>
    </source>
</evidence>
<sequence>MFFRSERLFLRPAWPEDWSDLFHAVADAEICRNLAAVPWPYHPQDAQVFAALPQDPRYPHFLVTLPGRDGGETIGTVALLRGAAGRTELGYWITRAHWGRGFATEAVRAALVLARTLGHGLVHAAHFHDNPASGRVLRKAGFRPSGTIETCFSQARGETVAAIHHAIQLDTPNDCDDEPDPLMRAA</sequence>
<proteinExistence type="predicted"/>
<dbReference type="Pfam" id="PF13302">
    <property type="entry name" value="Acetyltransf_3"/>
    <property type="match status" value="1"/>
</dbReference>
<comment type="caution">
    <text evidence="2">The sequence shown here is derived from an EMBL/GenBank/DDBJ whole genome shotgun (WGS) entry which is preliminary data.</text>
</comment>